<proteinExistence type="predicted"/>
<gene>
    <name evidence="10" type="ORF">CASFOL_031924</name>
</gene>
<dbReference type="GO" id="GO:0016020">
    <property type="term" value="C:membrane"/>
    <property type="evidence" value="ECO:0007669"/>
    <property type="project" value="UniProtKB-SubCell"/>
</dbReference>
<dbReference type="SUPFAM" id="SSF54236">
    <property type="entry name" value="Ubiquitin-like"/>
    <property type="match status" value="1"/>
</dbReference>
<reference evidence="11" key="1">
    <citation type="journal article" date="2024" name="IScience">
        <title>Strigolactones Initiate the Formation of Haustorium-like Structures in Castilleja.</title>
        <authorList>
            <person name="Buerger M."/>
            <person name="Peterson D."/>
            <person name="Chory J."/>
        </authorList>
    </citation>
    <scope>NUCLEOTIDE SEQUENCE [LARGE SCALE GENOMIC DNA]</scope>
</reference>
<dbReference type="Gene3D" id="3.10.20.90">
    <property type="entry name" value="Phosphatidylinositol 3-kinase Catalytic Subunit, Chain A, domain 1"/>
    <property type="match status" value="1"/>
</dbReference>
<feature type="transmembrane region" description="Helical" evidence="8">
    <location>
        <begin position="139"/>
        <end position="160"/>
    </location>
</feature>
<evidence type="ECO:0000256" key="4">
    <source>
        <dbReference type="ARBA" id="ARBA00022786"/>
    </source>
</evidence>
<evidence type="ECO:0000256" key="3">
    <source>
        <dbReference type="ARBA" id="ARBA00022692"/>
    </source>
</evidence>
<keyword evidence="2" id="KW-0813">Transport</keyword>
<evidence type="ECO:0000256" key="6">
    <source>
        <dbReference type="ARBA" id="ARBA00022989"/>
    </source>
</evidence>
<keyword evidence="5" id="KW-0249">Electron transport</keyword>
<feature type="domain" description="Cytochrome b561" evidence="9">
    <location>
        <begin position="140"/>
        <end position="165"/>
    </location>
</feature>
<organism evidence="10 11">
    <name type="scientific">Castilleja foliolosa</name>
    <dbReference type="NCBI Taxonomy" id="1961234"/>
    <lineage>
        <taxon>Eukaryota</taxon>
        <taxon>Viridiplantae</taxon>
        <taxon>Streptophyta</taxon>
        <taxon>Embryophyta</taxon>
        <taxon>Tracheophyta</taxon>
        <taxon>Spermatophyta</taxon>
        <taxon>Magnoliopsida</taxon>
        <taxon>eudicotyledons</taxon>
        <taxon>Gunneridae</taxon>
        <taxon>Pentapetalae</taxon>
        <taxon>asterids</taxon>
        <taxon>lamiids</taxon>
        <taxon>Lamiales</taxon>
        <taxon>Orobanchaceae</taxon>
        <taxon>Pedicularideae</taxon>
        <taxon>Castillejinae</taxon>
        <taxon>Castilleja</taxon>
    </lineage>
</organism>
<accession>A0ABD3C006</accession>
<comment type="caution">
    <text evidence="10">The sequence shown here is derived from an EMBL/GenBank/DDBJ whole genome shotgun (WGS) entry which is preliminary data.</text>
</comment>
<dbReference type="CDD" id="cd01791">
    <property type="entry name" value="Ubl_UBL5"/>
    <property type="match status" value="1"/>
</dbReference>
<evidence type="ECO:0000256" key="2">
    <source>
        <dbReference type="ARBA" id="ARBA00022448"/>
    </source>
</evidence>
<dbReference type="InterPro" id="IPR006593">
    <property type="entry name" value="Cyt_b561/ferric_Rdtase_TM"/>
</dbReference>
<dbReference type="InterPro" id="IPR029071">
    <property type="entry name" value="Ubiquitin-like_domsf"/>
</dbReference>
<dbReference type="Proteomes" id="UP001632038">
    <property type="component" value="Unassembled WGS sequence"/>
</dbReference>
<evidence type="ECO:0000256" key="1">
    <source>
        <dbReference type="ARBA" id="ARBA00004370"/>
    </source>
</evidence>
<keyword evidence="4" id="KW-0833">Ubl conjugation pathway</keyword>
<dbReference type="AlphaFoldDB" id="A0ABD3C006"/>
<keyword evidence="6 8" id="KW-1133">Transmembrane helix</keyword>
<sequence length="219" mass="25607">MGKKVRVKCNDDVTIRDLKKLVAAQTDTLADKIRIQKWYNIYKDHITLRDYEIHDGVGLELYQLISPNVEDIVRAAKRVCYRSHQSGKTELAETLKFWYLGFDHSFESFCLGAKWVRENISFVEKYFYSLWWGLQNLGVLHPVLMLIGLIILGGEAIITYKSLPLKKPFLIIRTQPKIIVSIKWNIAEAQPKRGCKNCPLRWQDKQLMVFNMKEPYSIK</sequence>
<evidence type="ECO:0000256" key="5">
    <source>
        <dbReference type="ARBA" id="ARBA00022982"/>
    </source>
</evidence>
<keyword evidence="7 8" id="KW-0472">Membrane</keyword>
<evidence type="ECO:0000256" key="8">
    <source>
        <dbReference type="SAM" id="Phobius"/>
    </source>
</evidence>
<keyword evidence="3 8" id="KW-0812">Transmembrane</keyword>
<comment type="subcellular location">
    <subcellularLocation>
        <location evidence="1">Membrane</location>
    </subcellularLocation>
</comment>
<evidence type="ECO:0000256" key="7">
    <source>
        <dbReference type="ARBA" id="ARBA00023136"/>
    </source>
</evidence>
<dbReference type="InterPro" id="IPR039732">
    <property type="entry name" value="Hub1/Ubl5"/>
</dbReference>
<keyword evidence="11" id="KW-1185">Reference proteome</keyword>
<dbReference type="Pfam" id="PF03188">
    <property type="entry name" value="Cytochrom_B561"/>
    <property type="match status" value="1"/>
</dbReference>
<evidence type="ECO:0000313" key="11">
    <source>
        <dbReference type="Proteomes" id="UP001632038"/>
    </source>
</evidence>
<dbReference type="PANTHER" id="PTHR13042">
    <property type="entry name" value="UBIQUITIN-LIKE PROTEIN 5"/>
    <property type="match status" value="1"/>
</dbReference>
<dbReference type="EMBL" id="JAVIJP010000054">
    <property type="protein sequence ID" value="KAL3623108.1"/>
    <property type="molecule type" value="Genomic_DNA"/>
</dbReference>
<protein>
    <recommendedName>
        <fullName evidence="9">Cytochrome b561 domain-containing protein</fullName>
    </recommendedName>
</protein>
<dbReference type="Gene3D" id="1.20.120.1770">
    <property type="match status" value="1"/>
</dbReference>
<name>A0ABD3C006_9LAMI</name>
<evidence type="ECO:0000259" key="9">
    <source>
        <dbReference type="Pfam" id="PF03188"/>
    </source>
</evidence>
<evidence type="ECO:0000313" key="10">
    <source>
        <dbReference type="EMBL" id="KAL3623108.1"/>
    </source>
</evidence>